<dbReference type="AlphaFoldDB" id="A0A8M1KAM7"/>
<gene>
    <name evidence="5" type="primary">syt15</name>
</gene>
<name>A0A8M1KAM7_CLUHA</name>
<dbReference type="GO" id="GO:0005886">
    <property type="term" value="C:plasma membrane"/>
    <property type="evidence" value="ECO:0007669"/>
    <property type="project" value="TreeGrafter"/>
</dbReference>
<dbReference type="GO" id="GO:0005544">
    <property type="term" value="F:calcium-dependent phospholipid binding"/>
    <property type="evidence" value="ECO:0007669"/>
    <property type="project" value="TreeGrafter"/>
</dbReference>
<evidence type="ECO:0000256" key="1">
    <source>
        <dbReference type="ARBA" id="ARBA00006996"/>
    </source>
</evidence>
<dbReference type="GO" id="GO:0005509">
    <property type="term" value="F:calcium ion binding"/>
    <property type="evidence" value="ECO:0007669"/>
    <property type="project" value="TreeGrafter"/>
</dbReference>
<dbReference type="CTD" id="83849"/>
<feature type="compositionally biased region" description="Acidic residues" evidence="2">
    <location>
        <begin position="82"/>
        <end position="98"/>
    </location>
</feature>
<dbReference type="OrthoDB" id="10259057at2759"/>
<feature type="domain" description="C2" evidence="3">
    <location>
        <begin position="140"/>
        <end position="275"/>
    </location>
</feature>
<evidence type="ECO:0000313" key="4">
    <source>
        <dbReference type="Proteomes" id="UP000515152"/>
    </source>
</evidence>
<feature type="domain" description="C2" evidence="3">
    <location>
        <begin position="287"/>
        <end position="403"/>
    </location>
</feature>
<dbReference type="PANTHER" id="PTHR10024:SF234">
    <property type="entry name" value="SYNAPTOTAGMIN-15-RELATED"/>
    <property type="match status" value="1"/>
</dbReference>
<dbReference type="GeneID" id="105892756"/>
<reference evidence="5" key="1">
    <citation type="submission" date="2025-08" db="UniProtKB">
        <authorList>
            <consortium name="RefSeq"/>
        </authorList>
    </citation>
    <scope>IDENTIFICATION</scope>
</reference>
<dbReference type="InterPro" id="IPR000008">
    <property type="entry name" value="C2_dom"/>
</dbReference>
<sequence length="425" mass="47443">MTVISVSLYRCGGSCCRRRVYWAPPPPPACSLRLPALGQEEEAEPEAVSGNGLDRSRCPIILRAIPFFLPPCFKSRPHVSLEEEEEDEEEGVQEEEQWPVEQHSHRGSLTVGTAFPLGALRPDLYHVPEEPSEWAPPAGSAVRLWFAVEYQQEREQLVVSLLRAANLPARCHANATLVRLQLLPDDRRHRQAKAKRKGRDPKFNDSFVFQLGSRYLRAVLIRALCQVSRGCVDECTLSLSVLSVDRLKKHQLLGRVLLPLRWGELREAVGRVMWRDLETESGQPNSKHGDIQVSLNYNAQLQRLTVVVLRARGLPLQAEAGVCVQVCLRLHTLVVRAKRTALATGSDPAFNDKLTFKLLPPQLDDASLSLEVQRPSAVGPASLGLVVIGPFMYARGPELEHWNDMVSKPQELVKQWHGIGTATTT</sequence>
<evidence type="ECO:0000256" key="2">
    <source>
        <dbReference type="SAM" id="MobiDB-lite"/>
    </source>
</evidence>
<dbReference type="PANTHER" id="PTHR10024">
    <property type="entry name" value="SYNAPTOTAGMIN"/>
    <property type="match status" value="1"/>
</dbReference>
<evidence type="ECO:0000259" key="3">
    <source>
        <dbReference type="PROSITE" id="PS50004"/>
    </source>
</evidence>
<accession>A0A8M1KAM7</accession>
<dbReference type="RefSeq" id="XP_042559303.1">
    <property type="nucleotide sequence ID" value="XM_042703369.1"/>
</dbReference>
<feature type="region of interest" description="Disordered" evidence="2">
    <location>
        <begin position="79"/>
        <end position="105"/>
    </location>
</feature>
<dbReference type="SMART" id="SM00239">
    <property type="entry name" value="C2"/>
    <property type="match status" value="2"/>
</dbReference>
<dbReference type="KEGG" id="char:105892756"/>
<organism evidence="4 5">
    <name type="scientific">Clupea harengus</name>
    <name type="common">Atlantic herring</name>
    <dbReference type="NCBI Taxonomy" id="7950"/>
    <lineage>
        <taxon>Eukaryota</taxon>
        <taxon>Metazoa</taxon>
        <taxon>Chordata</taxon>
        <taxon>Craniata</taxon>
        <taxon>Vertebrata</taxon>
        <taxon>Euteleostomi</taxon>
        <taxon>Actinopterygii</taxon>
        <taxon>Neopterygii</taxon>
        <taxon>Teleostei</taxon>
        <taxon>Clupei</taxon>
        <taxon>Clupeiformes</taxon>
        <taxon>Clupeoidei</taxon>
        <taxon>Clupeidae</taxon>
        <taxon>Clupea</taxon>
    </lineage>
</organism>
<dbReference type="GO" id="GO:0030276">
    <property type="term" value="F:clathrin binding"/>
    <property type="evidence" value="ECO:0007669"/>
    <property type="project" value="TreeGrafter"/>
</dbReference>
<keyword evidence="4" id="KW-1185">Reference proteome</keyword>
<protein>
    <submittedName>
        <fullName evidence="5">Synaptotagmin-15</fullName>
    </submittedName>
</protein>
<evidence type="ECO:0000313" key="5">
    <source>
        <dbReference type="RefSeq" id="XP_042559303.1"/>
    </source>
</evidence>
<dbReference type="GO" id="GO:0001786">
    <property type="term" value="F:phosphatidylserine binding"/>
    <property type="evidence" value="ECO:0007669"/>
    <property type="project" value="TreeGrafter"/>
</dbReference>
<proteinExistence type="inferred from homology"/>
<dbReference type="GO" id="GO:0000149">
    <property type="term" value="F:SNARE binding"/>
    <property type="evidence" value="ECO:0007669"/>
    <property type="project" value="TreeGrafter"/>
</dbReference>
<dbReference type="Proteomes" id="UP000515152">
    <property type="component" value="Chromosome 23"/>
</dbReference>
<dbReference type="GO" id="GO:0070382">
    <property type="term" value="C:exocytic vesicle"/>
    <property type="evidence" value="ECO:0007669"/>
    <property type="project" value="TreeGrafter"/>
</dbReference>
<dbReference type="FunFam" id="2.60.40.150:FF:000237">
    <property type="entry name" value="Synaptotagmin 15"/>
    <property type="match status" value="1"/>
</dbReference>
<dbReference type="GO" id="GO:0017156">
    <property type="term" value="P:calcium-ion regulated exocytosis"/>
    <property type="evidence" value="ECO:0007669"/>
    <property type="project" value="TreeGrafter"/>
</dbReference>
<dbReference type="PROSITE" id="PS50004">
    <property type="entry name" value="C2"/>
    <property type="match status" value="2"/>
</dbReference>
<dbReference type="Pfam" id="PF00168">
    <property type="entry name" value="C2"/>
    <property type="match status" value="2"/>
</dbReference>
<comment type="similarity">
    <text evidence="1">Belongs to the synaptotagmin family.</text>
</comment>